<feature type="compositionally biased region" description="Acidic residues" evidence="1">
    <location>
        <begin position="231"/>
        <end position="247"/>
    </location>
</feature>
<dbReference type="CDD" id="cd02066">
    <property type="entry name" value="GRX_family"/>
    <property type="match status" value="1"/>
</dbReference>
<dbReference type="AlphaFoldDB" id="A0A023B545"/>
<dbReference type="Proteomes" id="UP000019763">
    <property type="component" value="Unassembled WGS sequence"/>
</dbReference>
<name>A0A023B545_GRENI</name>
<dbReference type="OrthoDB" id="418495at2759"/>
<dbReference type="VEuPathDB" id="CryptoDB:GNI_094590"/>
<feature type="compositionally biased region" description="Basic residues" evidence="1">
    <location>
        <begin position="88"/>
        <end position="102"/>
    </location>
</feature>
<proteinExistence type="predicted"/>
<evidence type="ECO:0000256" key="1">
    <source>
        <dbReference type="SAM" id="MobiDB-lite"/>
    </source>
</evidence>
<evidence type="ECO:0008006" key="4">
    <source>
        <dbReference type="Google" id="ProtNLM"/>
    </source>
</evidence>
<dbReference type="InterPro" id="IPR036249">
    <property type="entry name" value="Thioredoxin-like_sf"/>
</dbReference>
<dbReference type="GeneID" id="22913372"/>
<protein>
    <recommendedName>
        <fullName evidence="4">Glutaredoxin</fullName>
    </recommendedName>
</protein>
<dbReference type="RefSeq" id="XP_011130956.1">
    <property type="nucleotide sequence ID" value="XM_011132654.1"/>
</dbReference>
<feature type="compositionally biased region" description="Basic and acidic residues" evidence="1">
    <location>
        <begin position="145"/>
        <end position="171"/>
    </location>
</feature>
<evidence type="ECO:0000313" key="2">
    <source>
        <dbReference type="EMBL" id="EZG58483.1"/>
    </source>
</evidence>
<keyword evidence="3" id="KW-1185">Reference proteome</keyword>
<comment type="caution">
    <text evidence="2">The sequence shown here is derived from an EMBL/GenBank/DDBJ whole genome shotgun (WGS) entry which is preliminary data.</text>
</comment>
<dbReference type="EMBL" id="AFNH02000708">
    <property type="protein sequence ID" value="EZG58483.1"/>
    <property type="molecule type" value="Genomic_DNA"/>
</dbReference>
<feature type="region of interest" description="Disordered" evidence="1">
    <location>
        <begin position="229"/>
        <end position="264"/>
    </location>
</feature>
<dbReference type="SUPFAM" id="SSF52833">
    <property type="entry name" value="Thioredoxin-like"/>
    <property type="match status" value="1"/>
</dbReference>
<feature type="compositionally biased region" description="Low complexity" evidence="1">
    <location>
        <begin position="13"/>
        <end position="28"/>
    </location>
</feature>
<sequence>MNRGLPIALIESIHSSIRPPPSESSSFENPFASGRRNSLAASPRAAYTAVGDEHLQPTAGPSRMGPSRTGQSLAVTAQAEEEEEYSRLRHGSRLRNNSHRHWHDGAPSPDCGVQPQVAGHRQCGQSVEADYRYPQRSARFRPKRFRDETKPNRGQERRRQPQGATERRFFVERRYPNWAPSGVLGGAWSPKAAKWVSPQSEEEDSEYDHTVGLHRRGERRLCACLSHSDLSDGDDDSAEDDDDDDYSENQGVVSGKKKRPSNCHDLQPKLARRNRFELHRESTRDSSTRTTGAYLVLLTTAECGTKKCDKTVKLLSDFGLAFIELPLKACDSAFITKALTGSKSLPQLFSDGQLVGGYSEIKSWVKFLTSSV</sequence>
<evidence type="ECO:0000313" key="3">
    <source>
        <dbReference type="Proteomes" id="UP000019763"/>
    </source>
</evidence>
<accession>A0A023B545</accession>
<feature type="region of interest" description="Disordered" evidence="1">
    <location>
        <begin position="13"/>
        <end position="171"/>
    </location>
</feature>
<dbReference type="Gene3D" id="3.40.30.10">
    <property type="entry name" value="Glutaredoxin"/>
    <property type="match status" value="1"/>
</dbReference>
<organism evidence="2 3">
    <name type="scientific">Gregarina niphandrodes</name>
    <name type="common">Septate eugregarine</name>
    <dbReference type="NCBI Taxonomy" id="110365"/>
    <lineage>
        <taxon>Eukaryota</taxon>
        <taxon>Sar</taxon>
        <taxon>Alveolata</taxon>
        <taxon>Apicomplexa</taxon>
        <taxon>Conoidasida</taxon>
        <taxon>Gregarinasina</taxon>
        <taxon>Eugregarinorida</taxon>
        <taxon>Gregarinidae</taxon>
        <taxon>Gregarina</taxon>
    </lineage>
</organism>
<gene>
    <name evidence="2" type="ORF">GNI_094590</name>
</gene>
<reference evidence="2" key="1">
    <citation type="submission" date="2013-12" db="EMBL/GenBank/DDBJ databases">
        <authorList>
            <person name="Omoto C.K."/>
            <person name="Sibley D."/>
            <person name="Venepally P."/>
            <person name="Hadjithomas M."/>
            <person name="Karamycheva S."/>
            <person name="Brunk B."/>
            <person name="Roos D."/>
            <person name="Caler E."/>
            <person name="Lorenzi H."/>
        </authorList>
    </citation>
    <scope>NUCLEOTIDE SEQUENCE</scope>
</reference>